<proteinExistence type="predicted"/>
<keyword evidence="4" id="KW-0560">Oxidoreductase</keyword>
<dbReference type="InterPro" id="IPR006694">
    <property type="entry name" value="Fatty_acid_hydroxylase"/>
</dbReference>
<dbReference type="Pfam" id="PF04116">
    <property type="entry name" value="FA_hydroxylase"/>
    <property type="match status" value="1"/>
</dbReference>
<keyword evidence="5" id="KW-0443">Lipid metabolism</keyword>
<dbReference type="PANTHER" id="PTHR21624:SF1">
    <property type="entry name" value="ALKYLGLYCEROL MONOOXYGENASE"/>
    <property type="match status" value="1"/>
</dbReference>
<dbReference type="EMBL" id="UINC01017289">
    <property type="protein sequence ID" value="SVA71480.1"/>
    <property type="molecule type" value="Genomic_DNA"/>
</dbReference>
<keyword evidence="6 7" id="KW-0472">Membrane</keyword>
<evidence type="ECO:0000256" key="5">
    <source>
        <dbReference type="ARBA" id="ARBA00023098"/>
    </source>
</evidence>
<gene>
    <name evidence="9" type="ORF">METZ01_LOCUS124334</name>
</gene>
<comment type="subcellular location">
    <subcellularLocation>
        <location evidence="1">Endomembrane system</location>
        <topology evidence="1">Multi-pass membrane protein</topology>
    </subcellularLocation>
</comment>
<dbReference type="GO" id="GO:0005506">
    <property type="term" value="F:iron ion binding"/>
    <property type="evidence" value="ECO:0007669"/>
    <property type="project" value="InterPro"/>
</dbReference>
<evidence type="ECO:0000259" key="8">
    <source>
        <dbReference type="Pfam" id="PF04116"/>
    </source>
</evidence>
<evidence type="ECO:0000256" key="2">
    <source>
        <dbReference type="ARBA" id="ARBA00022692"/>
    </source>
</evidence>
<keyword evidence="3 7" id="KW-1133">Transmembrane helix</keyword>
<feature type="transmembrane region" description="Helical" evidence="7">
    <location>
        <begin position="90"/>
        <end position="112"/>
    </location>
</feature>
<dbReference type="GO" id="GO:0006643">
    <property type="term" value="P:membrane lipid metabolic process"/>
    <property type="evidence" value="ECO:0007669"/>
    <property type="project" value="TreeGrafter"/>
</dbReference>
<name>A0A381Y3M4_9ZZZZ</name>
<sequence>MQELIQYFATISDDARGIILVSGLTFFLFLEAWNPLFKFNYGKTKHAFLNIFFNVTTMIINLLGAILIYNAAIFNSTNSSGLLNIFAMPLWLYILLGLLLMDLIGSWLIHYIQHKVKWMWKFHLIHHTDPYVDVTSGLRHHPGESVFRLIFTTLAVLVTGVPFGVVMLYQTLSAFFGHMTHANIQMPNKIDKILGLIFITPHFHKIHHHYVLPYTDSNYGNIFSCWDHLFSTARRIDNLKDIIYGIDTHMEKYENSKLKNLLLIPIQTYRPSVGSKFGG</sequence>
<feature type="transmembrane region" description="Helical" evidence="7">
    <location>
        <begin position="17"/>
        <end position="36"/>
    </location>
</feature>
<dbReference type="GO" id="GO:0016020">
    <property type="term" value="C:membrane"/>
    <property type="evidence" value="ECO:0007669"/>
    <property type="project" value="GOC"/>
</dbReference>
<evidence type="ECO:0000256" key="4">
    <source>
        <dbReference type="ARBA" id="ARBA00023002"/>
    </source>
</evidence>
<keyword evidence="2 7" id="KW-0812">Transmembrane</keyword>
<feature type="transmembrane region" description="Helical" evidence="7">
    <location>
        <begin position="146"/>
        <end position="169"/>
    </location>
</feature>
<reference evidence="9" key="1">
    <citation type="submission" date="2018-05" db="EMBL/GenBank/DDBJ databases">
        <authorList>
            <person name="Lanie J.A."/>
            <person name="Ng W.-L."/>
            <person name="Kazmierczak K.M."/>
            <person name="Andrzejewski T.M."/>
            <person name="Davidsen T.M."/>
            <person name="Wayne K.J."/>
            <person name="Tettelin H."/>
            <person name="Glass J.I."/>
            <person name="Rusch D."/>
            <person name="Podicherti R."/>
            <person name="Tsui H.-C.T."/>
            <person name="Winkler M.E."/>
        </authorList>
    </citation>
    <scope>NUCLEOTIDE SEQUENCE</scope>
</reference>
<protein>
    <recommendedName>
        <fullName evidence="8">Fatty acid hydroxylase domain-containing protein</fullName>
    </recommendedName>
</protein>
<feature type="domain" description="Fatty acid hydroxylase" evidence="8">
    <location>
        <begin position="95"/>
        <end position="232"/>
    </location>
</feature>
<dbReference type="GO" id="GO:0050479">
    <property type="term" value="F:glyceryl-ether monooxygenase activity"/>
    <property type="evidence" value="ECO:0007669"/>
    <property type="project" value="TreeGrafter"/>
</dbReference>
<evidence type="ECO:0000256" key="3">
    <source>
        <dbReference type="ARBA" id="ARBA00022989"/>
    </source>
</evidence>
<dbReference type="GO" id="GO:0005783">
    <property type="term" value="C:endoplasmic reticulum"/>
    <property type="evidence" value="ECO:0007669"/>
    <property type="project" value="TreeGrafter"/>
</dbReference>
<dbReference type="AlphaFoldDB" id="A0A381Y3M4"/>
<dbReference type="InterPro" id="IPR051689">
    <property type="entry name" value="Sterol_desaturase/TMEM195"/>
</dbReference>
<dbReference type="PANTHER" id="PTHR21624">
    <property type="entry name" value="STEROL DESATURASE-RELATED PROTEIN"/>
    <property type="match status" value="1"/>
</dbReference>
<evidence type="ECO:0000256" key="7">
    <source>
        <dbReference type="SAM" id="Phobius"/>
    </source>
</evidence>
<dbReference type="GO" id="GO:0008610">
    <property type="term" value="P:lipid biosynthetic process"/>
    <property type="evidence" value="ECO:0007669"/>
    <property type="project" value="InterPro"/>
</dbReference>
<feature type="transmembrane region" description="Helical" evidence="7">
    <location>
        <begin position="48"/>
        <end position="70"/>
    </location>
</feature>
<organism evidence="9">
    <name type="scientific">marine metagenome</name>
    <dbReference type="NCBI Taxonomy" id="408172"/>
    <lineage>
        <taxon>unclassified sequences</taxon>
        <taxon>metagenomes</taxon>
        <taxon>ecological metagenomes</taxon>
    </lineage>
</organism>
<evidence type="ECO:0000313" key="9">
    <source>
        <dbReference type="EMBL" id="SVA71480.1"/>
    </source>
</evidence>
<evidence type="ECO:0000256" key="1">
    <source>
        <dbReference type="ARBA" id="ARBA00004127"/>
    </source>
</evidence>
<accession>A0A381Y3M4</accession>
<evidence type="ECO:0000256" key="6">
    <source>
        <dbReference type="ARBA" id="ARBA00023136"/>
    </source>
</evidence>